<name>A0A208ZV59_YERIN</name>
<dbReference type="EMBL" id="NHOI01000027">
    <property type="protein sequence ID" value="OVZ84386.1"/>
    <property type="molecule type" value="Genomic_DNA"/>
</dbReference>
<evidence type="ECO:0000313" key="1">
    <source>
        <dbReference type="EMBL" id="OVZ84386.1"/>
    </source>
</evidence>
<proteinExistence type="predicted"/>
<evidence type="ECO:0008006" key="3">
    <source>
        <dbReference type="Google" id="ProtNLM"/>
    </source>
</evidence>
<reference evidence="1 2" key="1">
    <citation type="submission" date="2017-05" db="EMBL/GenBank/DDBJ databases">
        <title>Whole genome sequencing of Yersinia kristensenii.</title>
        <authorList>
            <person name="Campioni F."/>
        </authorList>
    </citation>
    <scope>NUCLEOTIDE SEQUENCE [LARGE SCALE GENOMIC DNA]</scope>
    <source>
        <strain evidence="1 2">CFSAN060536</strain>
    </source>
</reference>
<dbReference type="PROSITE" id="PS51257">
    <property type="entry name" value="PROKAR_LIPOPROTEIN"/>
    <property type="match status" value="1"/>
</dbReference>
<comment type="caution">
    <text evidence="1">The sequence shown here is derived from an EMBL/GenBank/DDBJ whole genome shotgun (WGS) entry which is preliminary data.</text>
</comment>
<accession>A0A208ZV59</accession>
<dbReference type="AlphaFoldDB" id="A0A208ZV59"/>
<organism evidence="1 2">
    <name type="scientific">Yersinia intermedia</name>
    <dbReference type="NCBI Taxonomy" id="631"/>
    <lineage>
        <taxon>Bacteria</taxon>
        <taxon>Pseudomonadati</taxon>
        <taxon>Pseudomonadota</taxon>
        <taxon>Gammaproteobacteria</taxon>
        <taxon>Enterobacterales</taxon>
        <taxon>Yersiniaceae</taxon>
        <taxon>Yersinia</taxon>
    </lineage>
</organism>
<gene>
    <name evidence="1" type="ORF">CBW57_17455</name>
</gene>
<dbReference type="Proteomes" id="UP000196440">
    <property type="component" value="Unassembled WGS sequence"/>
</dbReference>
<sequence length="195" mass="20848">MVMGKSNFCHAAGVVLSAVLLGGCASSDVAELNKKVSDMSYGLLSLGKKADSHESGGLPAMSKNSPVIDKKTARELEVPVDVDTAAARVKRYYNFTSSDVINTLNSQGLEGKVKVAAITQGGYAWDAQPGAYYKMGRDWGADEGIEDNILIELEKNGAGSRMYITFRSSEASHVTEAYTGKLFAEVKQVAEGKIR</sequence>
<protein>
    <recommendedName>
        <fullName evidence="3">Lipoprotein</fullName>
    </recommendedName>
</protein>
<evidence type="ECO:0000313" key="2">
    <source>
        <dbReference type="Proteomes" id="UP000196440"/>
    </source>
</evidence>